<dbReference type="Proteomes" id="UP000644507">
    <property type="component" value="Unassembled WGS sequence"/>
</dbReference>
<feature type="domain" description="Transglutaminase-like" evidence="1">
    <location>
        <begin position="225"/>
        <end position="296"/>
    </location>
</feature>
<dbReference type="SMART" id="SM00460">
    <property type="entry name" value="TGc"/>
    <property type="match status" value="1"/>
</dbReference>
<evidence type="ECO:0000313" key="3">
    <source>
        <dbReference type="Proteomes" id="UP000644507"/>
    </source>
</evidence>
<dbReference type="InterPro" id="IPR002931">
    <property type="entry name" value="Transglutaminase-like"/>
</dbReference>
<accession>A0A918WH40</accession>
<proteinExistence type="predicted"/>
<comment type="caution">
    <text evidence="2">The sequence shown here is derived from an EMBL/GenBank/DDBJ whole genome shotgun (WGS) entry which is preliminary data.</text>
</comment>
<dbReference type="PANTHER" id="PTHR33490">
    <property type="entry name" value="BLR5614 PROTEIN-RELATED"/>
    <property type="match status" value="1"/>
</dbReference>
<dbReference type="Gene3D" id="3.10.620.30">
    <property type="match status" value="1"/>
</dbReference>
<dbReference type="Pfam" id="PF01841">
    <property type="entry name" value="Transglut_core"/>
    <property type="match status" value="1"/>
</dbReference>
<sequence>MNIPSLLILLSCFLAMGCTERLGASGFSDEEEKILSELPKVPVGLNSGYAIERRPSEKVDCKLSYQVSAPSLVADEWIFYAAHAPSLPSQEVSHVKSNPHGQLAFSSSVLQRKLLLIRVPGEGGAQHAVDLRVFTGAQLFSRKLIQGKSQEKAPTLSEPEKRVALRPSEMFDYPAPPFVVWLKEKGYVRAKAEGEIGFARRVFQSLAGSFSYEYSEQMERQATRVCRLGKSDCGGLSVLFVAIMRSQGIPARCLSGRWAQSAEPGESLHGIAYYQSHVKAEFFAQGVGWVPVDLSLAVSYDLSSERLKFFGDDPGDFLTLHVDPTLSLDTHHFGVQKIDWLQGAAFWVKGGGKLEGLKTKENWEVR</sequence>
<protein>
    <submittedName>
        <fullName evidence="2">Transglutaminase</fullName>
    </submittedName>
</protein>
<keyword evidence="3" id="KW-1185">Reference proteome</keyword>
<dbReference type="RefSeq" id="WP_189567781.1">
    <property type="nucleotide sequence ID" value="NZ_BMXI01000003.1"/>
</dbReference>
<dbReference type="EMBL" id="BMXI01000003">
    <property type="protein sequence ID" value="GHC45940.1"/>
    <property type="molecule type" value="Genomic_DNA"/>
</dbReference>
<dbReference type="InterPro" id="IPR038765">
    <property type="entry name" value="Papain-like_cys_pep_sf"/>
</dbReference>
<organism evidence="2 3">
    <name type="scientific">Roseibacillus persicicus</name>
    <dbReference type="NCBI Taxonomy" id="454148"/>
    <lineage>
        <taxon>Bacteria</taxon>
        <taxon>Pseudomonadati</taxon>
        <taxon>Verrucomicrobiota</taxon>
        <taxon>Verrucomicrobiia</taxon>
        <taxon>Verrucomicrobiales</taxon>
        <taxon>Verrucomicrobiaceae</taxon>
        <taxon>Roseibacillus</taxon>
    </lineage>
</organism>
<dbReference type="SUPFAM" id="SSF54001">
    <property type="entry name" value="Cysteine proteinases"/>
    <property type="match status" value="1"/>
</dbReference>
<dbReference type="AlphaFoldDB" id="A0A918WH40"/>
<evidence type="ECO:0000313" key="2">
    <source>
        <dbReference type="EMBL" id="GHC45940.1"/>
    </source>
</evidence>
<reference evidence="2" key="1">
    <citation type="journal article" date="2014" name="Int. J. Syst. Evol. Microbiol.">
        <title>Complete genome sequence of Corynebacterium casei LMG S-19264T (=DSM 44701T), isolated from a smear-ripened cheese.</title>
        <authorList>
            <consortium name="US DOE Joint Genome Institute (JGI-PGF)"/>
            <person name="Walter F."/>
            <person name="Albersmeier A."/>
            <person name="Kalinowski J."/>
            <person name="Ruckert C."/>
        </authorList>
    </citation>
    <scope>NUCLEOTIDE SEQUENCE</scope>
    <source>
        <strain evidence="2">KCTC 12988</strain>
    </source>
</reference>
<name>A0A918WH40_9BACT</name>
<gene>
    <name evidence="2" type="ORF">GCM10007100_09290</name>
</gene>
<reference evidence="2" key="2">
    <citation type="submission" date="2020-09" db="EMBL/GenBank/DDBJ databases">
        <authorList>
            <person name="Sun Q."/>
            <person name="Kim S."/>
        </authorList>
    </citation>
    <scope>NUCLEOTIDE SEQUENCE</scope>
    <source>
        <strain evidence="2">KCTC 12988</strain>
    </source>
</reference>
<evidence type="ECO:0000259" key="1">
    <source>
        <dbReference type="SMART" id="SM00460"/>
    </source>
</evidence>